<name>A0A8S0ZTG4_ARCPL</name>
<dbReference type="OrthoDB" id="7415776at2759"/>
<dbReference type="Proteomes" id="UP000494106">
    <property type="component" value="Unassembled WGS sequence"/>
</dbReference>
<gene>
    <name evidence="1" type="ORF">APLA_LOCUS6673</name>
</gene>
<dbReference type="AlphaFoldDB" id="A0A8S0ZTG4"/>
<accession>A0A8S0ZTG4</accession>
<keyword evidence="2" id="KW-1185">Reference proteome</keyword>
<reference evidence="1 2" key="1">
    <citation type="submission" date="2020-04" db="EMBL/GenBank/DDBJ databases">
        <authorList>
            <person name="Wallbank WR R."/>
            <person name="Pardo Diaz C."/>
            <person name="Kozak K."/>
            <person name="Martin S."/>
            <person name="Jiggins C."/>
            <person name="Moest M."/>
            <person name="Warren A I."/>
            <person name="Byers J.R.P. K."/>
            <person name="Montejo-Kovacevich G."/>
            <person name="Yen C E."/>
        </authorList>
    </citation>
    <scope>NUCLEOTIDE SEQUENCE [LARGE SCALE GENOMIC DNA]</scope>
</reference>
<evidence type="ECO:0000313" key="1">
    <source>
        <dbReference type="EMBL" id="CAB3236781.1"/>
    </source>
</evidence>
<dbReference type="EMBL" id="CADEBC010000488">
    <property type="protein sequence ID" value="CAB3236781.1"/>
    <property type="molecule type" value="Genomic_DNA"/>
</dbReference>
<evidence type="ECO:0000313" key="2">
    <source>
        <dbReference type="Proteomes" id="UP000494106"/>
    </source>
</evidence>
<proteinExistence type="predicted"/>
<sequence length="181" mass="20075">MDECKPVGTPIIKDTITETEEIERISNFPYRQAVGALAYLMVGTRPDIAYAVGVASRKLDNPSNQDVTKVKRILRYLKGTTNWGLTYRRNSDKKLMCFSDSDHGGDLETGRSTSGMVCMYAGGIIAWKSHRQASVAILSTEAEVVAASETAREIMWLKVLMASIQHTDDIPVLYVDNLRVS</sequence>
<protein>
    <submittedName>
        <fullName evidence="1">Uncharacterized protein</fullName>
    </submittedName>
</protein>
<dbReference type="PANTHER" id="PTHR11439">
    <property type="entry name" value="GAG-POL-RELATED RETROTRANSPOSON"/>
    <property type="match status" value="1"/>
</dbReference>
<dbReference type="CDD" id="cd09272">
    <property type="entry name" value="RNase_HI_RT_Ty1"/>
    <property type="match status" value="1"/>
</dbReference>
<organism evidence="1 2">
    <name type="scientific">Arctia plantaginis</name>
    <name type="common">Wood tiger moth</name>
    <name type="synonym">Phalaena plantaginis</name>
    <dbReference type="NCBI Taxonomy" id="874455"/>
    <lineage>
        <taxon>Eukaryota</taxon>
        <taxon>Metazoa</taxon>
        <taxon>Ecdysozoa</taxon>
        <taxon>Arthropoda</taxon>
        <taxon>Hexapoda</taxon>
        <taxon>Insecta</taxon>
        <taxon>Pterygota</taxon>
        <taxon>Neoptera</taxon>
        <taxon>Endopterygota</taxon>
        <taxon>Lepidoptera</taxon>
        <taxon>Glossata</taxon>
        <taxon>Ditrysia</taxon>
        <taxon>Noctuoidea</taxon>
        <taxon>Erebidae</taxon>
        <taxon>Arctiinae</taxon>
        <taxon>Arctia</taxon>
    </lineage>
</organism>
<comment type="caution">
    <text evidence="1">The sequence shown here is derived from an EMBL/GenBank/DDBJ whole genome shotgun (WGS) entry which is preliminary data.</text>
</comment>